<evidence type="ECO:0000313" key="2">
    <source>
        <dbReference type="Proteomes" id="UP001066276"/>
    </source>
</evidence>
<gene>
    <name evidence="1" type="ORF">NDU88_001989</name>
</gene>
<organism evidence="1 2">
    <name type="scientific">Pleurodeles waltl</name>
    <name type="common">Iberian ribbed newt</name>
    <dbReference type="NCBI Taxonomy" id="8319"/>
    <lineage>
        <taxon>Eukaryota</taxon>
        <taxon>Metazoa</taxon>
        <taxon>Chordata</taxon>
        <taxon>Craniata</taxon>
        <taxon>Vertebrata</taxon>
        <taxon>Euteleostomi</taxon>
        <taxon>Amphibia</taxon>
        <taxon>Batrachia</taxon>
        <taxon>Caudata</taxon>
        <taxon>Salamandroidea</taxon>
        <taxon>Salamandridae</taxon>
        <taxon>Pleurodelinae</taxon>
        <taxon>Pleurodeles</taxon>
    </lineage>
</organism>
<keyword evidence="2" id="KW-1185">Reference proteome</keyword>
<dbReference type="Proteomes" id="UP001066276">
    <property type="component" value="Chromosome 5"/>
</dbReference>
<comment type="caution">
    <text evidence="1">The sequence shown here is derived from an EMBL/GenBank/DDBJ whole genome shotgun (WGS) entry which is preliminary data.</text>
</comment>
<accession>A0AAV7R8T9</accession>
<name>A0AAV7R8T9_PLEWA</name>
<evidence type="ECO:0000313" key="1">
    <source>
        <dbReference type="EMBL" id="KAJ1149172.1"/>
    </source>
</evidence>
<sequence length="142" mass="15662">MAAPIGARIDVQQILKEIGIEPCALSDHAAVSLTLNVPTQPKAPQPWRLKTTLLLRPEVVAQIQKAIFSFLDINDTADIPISLLWETLKAVIRGEFIVIPAADKTRRQKRAQLQLEVTELQRIHKRTGARGSGECSVQPGLN</sequence>
<reference evidence="1" key="1">
    <citation type="journal article" date="2022" name="bioRxiv">
        <title>Sequencing and chromosome-scale assembly of the giantPleurodeles waltlgenome.</title>
        <authorList>
            <person name="Brown T."/>
            <person name="Elewa A."/>
            <person name="Iarovenko S."/>
            <person name="Subramanian E."/>
            <person name="Araus A.J."/>
            <person name="Petzold A."/>
            <person name="Susuki M."/>
            <person name="Suzuki K.-i.T."/>
            <person name="Hayashi T."/>
            <person name="Toyoda A."/>
            <person name="Oliveira C."/>
            <person name="Osipova E."/>
            <person name="Leigh N.D."/>
            <person name="Simon A."/>
            <person name="Yun M.H."/>
        </authorList>
    </citation>
    <scope>NUCLEOTIDE SEQUENCE</scope>
    <source>
        <strain evidence="1">20211129_DDA</strain>
        <tissue evidence="1">Liver</tissue>
    </source>
</reference>
<proteinExistence type="predicted"/>
<dbReference type="AlphaFoldDB" id="A0AAV7R8T9"/>
<protein>
    <submittedName>
        <fullName evidence="1">Uncharacterized protein</fullName>
    </submittedName>
</protein>
<dbReference type="EMBL" id="JANPWB010000009">
    <property type="protein sequence ID" value="KAJ1149172.1"/>
    <property type="molecule type" value="Genomic_DNA"/>
</dbReference>